<dbReference type="EMBL" id="MK509462">
    <property type="protein sequence ID" value="QBJ04255.1"/>
    <property type="molecule type" value="Genomic_DNA"/>
</dbReference>
<keyword evidence="3" id="KW-1185">Reference proteome</keyword>
<name>A0A513QBC4_9CAUD</name>
<evidence type="ECO:0000313" key="3">
    <source>
        <dbReference type="Proteomes" id="UP000320418"/>
    </source>
</evidence>
<gene>
    <name evidence="2" type="ORF">MK13_00022</name>
</gene>
<evidence type="ECO:0000256" key="1">
    <source>
        <dbReference type="SAM" id="Phobius"/>
    </source>
</evidence>
<sequence>MDTETFAVIISITIALASIGMLGHFESLVGAFREFLQKRKRARELDRLPHTDLIVHNARRRRK</sequence>
<keyword evidence="1" id="KW-1133">Transmembrane helix</keyword>
<dbReference type="Proteomes" id="UP000320418">
    <property type="component" value="Segment"/>
</dbReference>
<feature type="transmembrane region" description="Helical" evidence="1">
    <location>
        <begin position="6"/>
        <end position="32"/>
    </location>
</feature>
<proteinExistence type="predicted"/>
<reference evidence="2 3" key="1">
    <citation type="submission" date="2019-02" db="EMBL/GenBank/DDBJ databases">
        <title>Prevalence of Shigella boydii in Bangladesh: Isolation and characterization of a rare phage that can robustly identify Shigella boydii type 1.</title>
        <authorList>
            <person name="Akter M."/>
            <person name="Brown N."/>
            <person name="Clokie M."/>
            <person name="Yeasmin M."/>
            <person name="Tareq T."/>
            <person name="Baddam R."/>
            <person name="Azad M.A.K."/>
            <person name="Ghosh A.N."/>
            <person name="Ahmed N."/>
            <person name="Talukder K.A."/>
        </authorList>
    </citation>
    <scope>NUCLEOTIDE SEQUENCE [LARGE SCALE GENOMIC DNA]</scope>
</reference>
<evidence type="ECO:0000313" key="2">
    <source>
        <dbReference type="EMBL" id="QBJ04255.1"/>
    </source>
</evidence>
<accession>A0A513QBC4</accession>
<keyword evidence="1" id="KW-0472">Membrane</keyword>
<keyword evidence="1" id="KW-0812">Transmembrane</keyword>
<organism evidence="2 3">
    <name type="scientific">Shigella phage MK-13</name>
    <dbReference type="NCBI Taxonomy" id="2530042"/>
    <lineage>
        <taxon>Viruses</taxon>
        <taxon>Duplodnaviria</taxon>
        <taxon>Heunggongvirae</taxon>
        <taxon>Uroviricota</taxon>
        <taxon>Caudoviricetes</taxon>
        <taxon>Pantevenvirales</taxon>
        <taxon>Ackermannviridae</taxon>
        <taxon>Aglimvirinae</taxon>
        <taxon>Agtrevirus</taxon>
        <taxon>Agtrevirus MK13</taxon>
    </lineage>
</organism>
<protein>
    <submittedName>
        <fullName evidence="2">Uncharacterized protein</fullName>
    </submittedName>
</protein>